<dbReference type="PANTHER" id="PTHR34724">
    <property type="entry name" value="OS12G0596101 PROTEIN"/>
    <property type="match status" value="1"/>
</dbReference>
<gene>
    <name evidence="1" type="ORF">NOCA1190129</name>
</gene>
<accession>A0A2P2CD31</accession>
<organism evidence="1">
    <name type="scientific">metagenome</name>
    <dbReference type="NCBI Taxonomy" id="256318"/>
    <lineage>
        <taxon>unclassified sequences</taxon>
        <taxon>metagenomes</taxon>
    </lineage>
</organism>
<evidence type="ECO:0000313" key="1">
    <source>
        <dbReference type="EMBL" id="CUR59851.1"/>
    </source>
</evidence>
<dbReference type="EMBL" id="CZKB01000011">
    <property type="protein sequence ID" value="CUR59851.1"/>
    <property type="molecule type" value="Genomic_DNA"/>
</dbReference>
<protein>
    <submittedName>
        <fullName evidence="1">Uncharacterized protein</fullName>
    </submittedName>
</protein>
<name>A0A2P2CD31_9ZZZZ</name>
<proteinExistence type="predicted"/>
<sequence>MCRPTTCKTCGKTTWAGCGQHIGQVKAMVPSNQWCNGQHTPAEKAAAKADKTGNGGFLSRLFGR</sequence>
<dbReference type="AlphaFoldDB" id="A0A2P2CD31"/>
<dbReference type="PANTHER" id="PTHR34724:SF2">
    <property type="entry name" value="OS12G0596101 PROTEIN"/>
    <property type="match status" value="1"/>
</dbReference>
<reference evidence="1" key="1">
    <citation type="submission" date="2015-08" db="EMBL/GenBank/DDBJ databases">
        <authorList>
            <person name="Babu N.S."/>
            <person name="Beckwith C.J."/>
            <person name="Beseler K.G."/>
            <person name="Brison A."/>
            <person name="Carone J.V."/>
            <person name="Caskin T.P."/>
            <person name="Diamond M."/>
            <person name="Durham M.E."/>
            <person name="Foxe J.M."/>
            <person name="Go M."/>
            <person name="Henderson B.A."/>
            <person name="Jones I.B."/>
            <person name="McGettigan J.A."/>
            <person name="Micheletti S.J."/>
            <person name="Nasrallah M.E."/>
            <person name="Ortiz D."/>
            <person name="Piller C.R."/>
            <person name="Privatt S.R."/>
            <person name="Schneider S.L."/>
            <person name="Sharp S."/>
            <person name="Smith T.C."/>
            <person name="Stanton J.D."/>
            <person name="Ullery H.E."/>
            <person name="Wilson R.J."/>
            <person name="Serrano M.G."/>
            <person name="Buck G."/>
            <person name="Lee V."/>
            <person name="Wang Y."/>
            <person name="Carvalho R."/>
            <person name="Voegtly L."/>
            <person name="Shi R."/>
            <person name="Duckworth R."/>
            <person name="Johnson A."/>
            <person name="Loviza R."/>
            <person name="Walstead R."/>
            <person name="Shah Z."/>
            <person name="Kiflezghi M."/>
            <person name="Wade K."/>
            <person name="Ball S.L."/>
            <person name="Bradley K.W."/>
            <person name="Asai D.J."/>
            <person name="Bowman C.A."/>
            <person name="Russell D.A."/>
            <person name="Pope W.H."/>
            <person name="Jacobs-Sera D."/>
            <person name="Hendrix R.W."/>
            <person name="Hatfull G.F."/>
        </authorList>
    </citation>
    <scope>NUCLEOTIDE SEQUENCE</scope>
</reference>